<dbReference type="EMBL" id="BT065554">
    <property type="protein sequence ID" value="ACN31430.1"/>
    <property type="molecule type" value="mRNA"/>
</dbReference>
<protein>
    <submittedName>
        <fullName evidence="1">Uncharacterized protein</fullName>
    </submittedName>
</protein>
<evidence type="ECO:0000313" key="1">
    <source>
        <dbReference type="EMBL" id="ACN31430.1"/>
    </source>
</evidence>
<sequence length="40" mass="4592">MPRFASFYKEKKENILNKCNGNFLPNSTRGLTSPYLPITT</sequence>
<proteinExistence type="evidence at transcript level"/>
<dbReference type="AlphaFoldDB" id="C0PB85"/>
<reference evidence="1" key="2">
    <citation type="submission" date="2012-06" db="EMBL/GenBank/DDBJ databases">
        <authorList>
            <person name="Yu Y."/>
            <person name="Currie J."/>
            <person name="Lomeli R."/>
            <person name="Angelova A."/>
            <person name="Collura K."/>
            <person name="Wissotski M."/>
            <person name="Campos D."/>
            <person name="Kudrna D."/>
            <person name="Golser W."/>
            <person name="Ashely E."/>
            <person name="Descour A."/>
            <person name="Fernandes J."/>
            <person name="Soderlund C."/>
            <person name="Walbot V."/>
        </authorList>
    </citation>
    <scope>NUCLEOTIDE SEQUENCE</scope>
    <source>
        <strain evidence="1">B73</strain>
    </source>
</reference>
<reference evidence="1" key="1">
    <citation type="journal article" date="2009" name="PLoS Genet.">
        <title>Sequencing, mapping, and analysis of 27,455 maize full-length cDNAs.</title>
        <authorList>
            <person name="Soderlund C."/>
            <person name="Descour A."/>
            <person name="Kudrna D."/>
            <person name="Bomhoff M."/>
            <person name="Boyd L."/>
            <person name="Currie J."/>
            <person name="Angelova A."/>
            <person name="Collura K."/>
            <person name="Wissotski M."/>
            <person name="Ashley E."/>
            <person name="Morrow D."/>
            <person name="Fernandes J."/>
            <person name="Walbot V."/>
            <person name="Yu Y."/>
        </authorList>
    </citation>
    <scope>NUCLEOTIDE SEQUENCE</scope>
    <source>
        <strain evidence="1">B73</strain>
    </source>
</reference>
<organism evidence="1">
    <name type="scientific">Zea mays</name>
    <name type="common">Maize</name>
    <dbReference type="NCBI Taxonomy" id="4577"/>
    <lineage>
        <taxon>Eukaryota</taxon>
        <taxon>Viridiplantae</taxon>
        <taxon>Streptophyta</taxon>
        <taxon>Embryophyta</taxon>
        <taxon>Tracheophyta</taxon>
        <taxon>Spermatophyta</taxon>
        <taxon>Magnoliopsida</taxon>
        <taxon>Liliopsida</taxon>
        <taxon>Poales</taxon>
        <taxon>Poaceae</taxon>
        <taxon>PACMAD clade</taxon>
        <taxon>Panicoideae</taxon>
        <taxon>Andropogonodae</taxon>
        <taxon>Andropogoneae</taxon>
        <taxon>Tripsacinae</taxon>
        <taxon>Zea</taxon>
    </lineage>
</organism>
<name>C0PB85_MAIZE</name>
<accession>C0PB85</accession>